<dbReference type="PANTHER" id="PTHR47424:SF9">
    <property type="entry name" value="TAH-2"/>
    <property type="match status" value="1"/>
</dbReference>
<keyword evidence="1" id="KW-0479">Metal-binding</keyword>
<dbReference type="GeneID" id="43618362"/>
<organism evidence="7 8">
    <name type="scientific">Colletotrichum fructicola (strain Nara gc5)</name>
    <name type="common">Anthracnose fungus</name>
    <name type="synonym">Colletotrichum gloeosporioides (strain Nara gc5)</name>
    <dbReference type="NCBI Taxonomy" id="1213859"/>
    <lineage>
        <taxon>Eukaryota</taxon>
        <taxon>Fungi</taxon>
        <taxon>Dikarya</taxon>
        <taxon>Ascomycota</taxon>
        <taxon>Pezizomycotina</taxon>
        <taxon>Sordariomycetes</taxon>
        <taxon>Hypocreomycetidae</taxon>
        <taxon>Glomerellales</taxon>
        <taxon>Glomerellaceae</taxon>
        <taxon>Colletotrichum</taxon>
        <taxon>Colletotrichum gloeosporioides species complex</taxon>
    </lineage>
</organism>
<dbReference type="InterPro" id="IPR051127">
    <property type="entry name" value="Fungal_SecMet_Regulators"/>
</dbReference>
<dbReference type="Pfam" id="PF00172">
    <property type="entry name" value="Zn_clus"/>
    <property type="match status" value="1"/>
</dbReference>
<dbReference type="Pfam" id="PF04082">
    <property type="entry name" value="Fungal_trans"/>
    <property type="match status" value="1"/>
</dbReference>
<feature type="compositionally biased region" description="Polar residues" evidence="5">
    <location>
        <begin position="45"/>
        <end position="64"/>
    </location>
</feature>
<evidence type="ECO:0000256" key="1">
    <source>
        <dbReference type="ARBA" id="ARBA00022723"/>
    </source>
</evidence>
<feature type="region of interest" description="Disordered" evidence="5">
    <location>
        <begin position="112"/>
        <end position="147"/>
    </location>
</feature>
<dbReference type="GO" id="GO:0008270">
    <property type="term" value="F:zinc ion binding"/>
    <property type="evidence" value="ECO:0007669"/>
    <property type="project" value="InterPro"/>
</dbReference>
<sequence length="843" mass="91662">MTRPKVPEDKRQRTAQACDTCKRRKQKCNGSKPCATCTKRNLMCTYTQNPNHTSDQTTPDQLASPSKRRNIEELPTSKPVVQDAAFASESPAAIATPWETKPLPNEDKPHVGFDIKPSIEQDHEPAGGDRDFDIRSRHSTASGPDEETALMQSVRMLQDPTGRLLYVGDSASLAYLQLIRMIVEASAGPSEFTQDPSRHKIMEATIAMPANIQTPHILPDRDTANALVESFFTNTYGLIQVFDRPTFERSLEACYSDPLTAQSSFLCLLYLTFAIGMVFATPLPNSKEDAIFKKLRTAQFDRAESFFRSAKALGDPISGFEDADFWSVQALLLMAVYMLAVSKRNAAYAYFGMAVRSGFALGLHRVHENHFIFKSEDVRLRRSLWRSLFILDRFLAASLGRPVAIDEEECSADALLVFEKKSASELVRIQNPSDGLDAAVKCCQIVGQILKKIYARRLVSIRRTSEIWEQCGAWHASLSDDLSSGQVAADPSNPAQAIAALHVNLFYYHTIIILTRPFFIYLLSKVHNERKGFTLPVPRWINRTSKYCEACLSAANETIALVQKAFDSNYLPQRNPFVLYFLFAASLIVLSNEFSAIYPNPTYGTSMSSTISIMNYCATSDPQANRLLFILNSFRNVIYELRSEKPEQPAMPIPQTMSPTALHDPIGSLFKRTAPSRKNSFATTATSAPPGSAVKAMAPPPLSMRTEHSFSSAAAGPSAGVSPAGSTPGMSHSGGDLSARMGDSDMGDEEVPFDSMWAFGATPGPPAGGPMPAGPNVPAPPQTGGVMPVPGQGFPVQGPGPRFQGFGNFGPNGNAGGGGGAPAGAGGYVAPLNVPMYTLAEHS</sequence>
<feature type="compositionally biased region" description="Low complexity" evidence="5">
    <location>
        <begin position="682"/>
        <end position="693"/>
    </location>
</feature>
<dbReference type="PANTHER" id="PTHR47424">
    <property type="entry name" value="REGULATORY PROTEIN GAL4"/>
    <property type="match status" value="1"/>
</dbReference>
<evidence type="ECO:0000256" key="4">
    <source>
        <dbReference type="ARBA" id="ARBA00023242"/>
    </source>
</evidence>
<dbReference type="GO" id="GO:0005634">
    <property type="term" value="C:nucleus"/>
    <property type="evidence" value="ECO:0007669"/>
    <property type="project" value="TreeGrafter"/>
</dbReference>
<dbReference type="GO" id="GO:0000435">
    <property type="term" value="P:positive regulation of transcription from RNA polymerase II promoter by galactose"/>
    <property type="evidence" value="ECO:0007669"/>
    <property type="project" value="TreeGrafter"/>
</dbReference>
<dbReference type="SUPFAM" id="SSF57701">
    <property type="entry name" value="Zn2/Cys6 DNA-binding domain"/>
    <property type="match status" value="1"/>
</dbReference>
<feature type="compositionally biased region" description="Basic and acidic residues" evidence="5">
    <location>
        <begin position="112"/>
        <end position="136"/>
    </location>
</feature>
<evidence type="ECO:0000313" key="7">
    <source>
        <dbReference type="EMBL" id="KAF4485187.1"/>
    </source>
</evidence>
<dbReference type="CDD" id="cd00067">
    <property type="entry name" value="GAL4"/>
    <property type="match status" value="1"/>
</dbReference>
<accession>A0A7J6J7E9</accession>
<feature type="compositionally biased region" description="Low complexity" evidence="5">
    <location>
        <begin position="711"/>
        <end position="729"/>
    </location>
</feature>
<feature type="region of interest" description="Disordered" evidence="5">
    <location>
        <begin position="674"/>
        <end position="745"/>
    </location>
</feature>
<dbReference type="GO" id="GO:0000981">
    <property type="term" value="F:DNA-binding transcription factor activity, RNA polymerase II-specific"/>
    <property type="evidence" value="ECO:0007669"/>
    <property type="project" value="InterPro"/>
</dbReference>
<keyword evidence="8" id="KW-1185">Reference proteome</keyword>
<dbReference type="GO" id="GO:0006351">
    <property type="term" value="P:DNA-templated transcription"/>
    <property type="evidence" value="ECO:0007669"/>
    <property type="project" value="InterPro"/>
</dbReference>
<protein>
    <submittedName>
        <fullName evidence="7">Putative transcriptional regulatory protein</fullName>
    </submittedName>
</protein>
<gene>
    <name evidence="7" type="ORF">CGGC5_v007640</name>
</gene>
<keyword evidence="4" id="KW-0539">Nucleus</keyword>
<dbReference type="GO" id="GO:0000978">
    <property type="term" value="F:RNA polymerase II cis-regulatory region sequence-specific DNA binding"/>
    <property type="evidence" value="ECO:0007669"/>
    <property type="project" value="TreeGrafter"/>
</dbReference>
<feature type="compositionally biased region" description="Basic and acidic residues" evidence="5">
    <location>
        <begin position="1"/>
        <end position="12"/>
    </location>
</feature>
<dbReference type="RefSeq" id="XP_031886657.1">
    <property type="nucleotide sequence ID" value="XM_032034347.1"/>
</dbReference>
<proteinExistence type="predicted"/>
<evidence type="ECO:0000259" key="6">
    <source>
        <dbReference type="PROSITE" id="PS50048"/>
    </source>
</evidence>
<evidence type="ECO:0000256" key="5">
    <source>
        <dbReference type="SAM" id="MobiDB-lite"/>
    </source>
</evidence>
<reference evidence="7 8" key="1">
    <citation type="submission" date="2012-08" db="EMBL/GenBank/DDBJ databases">
        <authorList>
            <person name="Gan P.H.P."/>
            <person name="Ikeda K."/>
            <person name="Irieda H."/>
            <person name="Narusaka M."/>
            <person name="O'Connell R.J."/>
            <person name="Narusaka Y."/>
            <person name="Takano Y."/>
            <person name="Kubo Y."/>
            <person name="Shirasu K."/>
        </authorList>
    </citation>
    <scope>NUCLEOTIDE SEQUENCE [LARGE SCALE GENOMIC DNA]</scope>
    <source>
        <strain evidence="7 8">Nara gc5</strain>
    </source>
</reference>
<dbReference type="CDD" id="cd12148">
    <property type="entry name" value="fungal_TF_MHR"/>
    <property type="match status" value="1"/>
</dbReference>
<feature type="region of interest" description="Disordered" evidence="5">
    <location>
        <begin position="1"/>
        <end position="32"/>
    </location>
</feature>
<dbReference type="PROSITE" id="PS50048">
    <property type="entry name" value="ZN2_CY6_FUNGAL_2"/>
    <property type="match status" value="1"/>
</dbReference>
<evidence type="ECO:0000256" key="3">
    <source>
        <dbReference type="ARBA" id="ARBA00023163"/>
    </source>
</evidence>
<dbReference type="OrthoDB" id="4064873at2759"/>
<feature type="region of interest" description="Disordered" evidence="5">
    <location>
        <begin position="45"/>
        <end position="67"/>
    </location>
</feature>
<comment type="caution">
    <text evidence="7">The sequence shown here is derived from an EMBL/GenBank/DDBJ whole genome shotgun (WGS) entry which is preliminary data.</text>
</comment>
<dbReference type="InterPro" id="IPR036864">
    <property type="entry name" value="Zn2-C6_fun-type_DNA-bd_sf"/>
</dbReference>
<dbReference type="InterPro" id="IPR007219">
    <property type="entry name" value="XnlR_reg_dom"/>
</dbReference>
<dbReference type="SMART" id="SM00066">
    <property type="entry name" value="GAL4"/>
    <property type="match status" value="1"/>
</dbReference>
<keyword evidence="2" id="KW-0805">Transcription regulation</keyword>
<dbReference type="InterPro" id="IPR001138">
    <property type="entry name" value="Zn2Cys6_DnaBD"/>
</dbReference>
<keyword evidence="3" id="KW-0804">Transcription</keyword>
<evidence type="ECO:0000313" key="8">
    <source>
        <dbReference type="Proteomes" id="UP000011096"/>
    </source>
</evidence>
<dbReference type="EMBL" id="ANPB02000004">
    <property type="protein sequence ID" value="KAF4485187.1"/>
    <property type="molecule type" value="Genomic_DNA"/>
</dbReference>
<dbReference type="AlphaFoldDB" id="A0A7J6J7E9"/>
<feature type="domain" description="Zn(2)-C6 fungal-type" evidence="6">
    <location>
        <begin position="17"/>
        <end position="46"/>
    </location>
</feature>
<evidence type="ECO:0000256" key="2">
    <source>
        <dbReference type="ARBA" id="ARBA00023015"/>
    </source>
</evidence>
<name>A0A7J6J7E9_COLFN</name>
<dbReference type="SMART" id="SM00906">
    <property type="entry name" value="Fungal_trans"/>
    <property type="match status" value="1"/>
</dbReference>
<reference evidence="7 8" key="2">
    <citation type="submission" date="2020-04" db="EMBL/GenBank/DDBJ databases">
        <title>Genome sequencing and assembly of multiple isolates from the Colletotrichum gloeosporioides species complex.</title>
        <authorList>
            <person name="Gan P."/>
            <person name="Shirasu K."/>
        </authorList>
    </citation>
    <scope>NUCLEOTIDE SEQUENCE [LARGE SCALE GENOMIC DNA]</scope>
    <source>
        <strain evidence="7 8">Nara gc5</strain>
    </source>
</reference>
<dbReference type="Gene3D" id="4.10.240.10">
    <property type="entry name" value="Zn(2)-C6 fungal-type DNA-binding domain"/>
    <property type="match status" value="1"/>
</dbReference>
<dbReference type="PROSITE" id="PS00463">
    <property type="entry name" value="ZN2_CY6_FUNGAL_1"/>
    <property type="match status" value="1"/>
</dbReference>
<dbReference type="Proteomes" id="UP000011096">
    <property type="component" value="Unassembled WGS sequence"/>
</dbReference>
<dbReference type="InParanoid" id="A0A7J6J7E9"/>